<dbReference type="GeneID" id="7197926"/>
<dbReference type="PaxDb" id="2850-Phatr10852"/>
<dbReference type="GO" id="GO:0016020">
    <property type="term" value="C:membrane"/>
    <property type="evidence" value="ECO:0007669"/>
    <property type="project" value="UniProtKB-SubCell"/>
</dbReference>
<evidence type="ECO:0000313" key="8">
    <source>
        <dbReference type="Proteomes" id="UP000000759"/>
    </source>
</evidence>
<keyword evidence="4 5" id="KW-0472">Membrane</keyword>
<dbReference type="InterPro" id="IPR006694">
    <property type="entry name" value="Fatty_acid_hydroxylase"/>
</dbReference>
<evidence type="ECO:0000256" key="3">
    <source>
        <dbReference type="ARBA" id="ARBA00022989"/>
    </source>
</evidence>
<evidence type="ECO:0000256" key="4">
    <source>
        <dbReference type="ARBA" id="ARBA00023136"/>
    </source>
</evidence>
<dbReference type="GO" id="GO:0016491">
    <property type="term" value="F:oxidoreductase activity"/>
    <property type="evidence" value="ECO:0007669"/>
    <property type="project" value="InterPro"/>
</dbReference>
<dbReference type="Pfam" id="PF04116">
    <property type="entry name" value="FA_hydroxylase"/>
    <property type="match status" value="1"/>
</dbReference>
<comment type="subcellular location">
    <subcellularLocation>
        <location evidence="1">Membrane</location>
    </subcellularLocation>
</comment>
<dbReference type="OrthoDB" id="1658724at2759"/>
<evidence type="ECO:0000256" key="1">
    <source>
        <dbReference type="ARBA" id="ARBA00004370"/>
    </source>
</evidence>
<dbReference type="HOGENOM" id="CLU_041178_0_0_1"/>
<dbReference type="GO" id="GO:0008610">
    <property type="term" value="P:lipid biosynthetic process"/>
    <property type="evidence" value="ECO:0007669"/>
    <property type="project" value="InterPro"/>
</dbReference>
<sequence length="167" mass="19249">MPYVIPGPYPTLPNLSWLELVCQILAILIANDFLLYWGHRIQHESDYLWQFHAEHHRISTPRPLTTANIHPIDGTLQGGLPLILACAWFKPHPLIFYGLIVVRYGENVLNHSGLDTWWTRALKGSWFVPFVRAGVNHHDRHHKMSNHAKGATNYGESLVIWDWLFGT</sequence>
<feature type="domain" description="Fatty acid hydroxylase" evidence="6">
    <location>
        <begin position="25"/>
        <end position="167"/>
    </location>
</feature>
<dbReference type="Proteomes" id="UP000000759">
    <property type="component" value="Chromosome 4"/>
</dbReference>
<dbReference type="AlphaFoldDB" id="B7FUY9"/>
<organism evidence="7 8">
    <name type="scientific">Phaeodactylum tricornutum (strain CCAP 1055/1)</name>
    <dbReference type="NCBI Taxonomy" id="556484"/>
    <lineage>
        <taxon>Eukaryota</taxon>
        <taxon>Sar</taxon>
        <taxon>Stramenopiles</taxon>
        <taxon>Ochrophyta</taxon>
        <taxon>Bacillariophyta</taxon>
        <taxon>Bacillariophyceae</taxon>
        <taxon>Bacillariophycidae</taxon>
        <taxon>Naviculales</taxon>
        <taxon>Phaeodactylaceae</taxon>
        <taxon>Phaeodactylum</taxon>
    </lineage>
</organism>
<dbReference type="InParanoid" id="B7FUY9"/>
<dbReference type="KEGG" id="pti:PHATRDRAFT_10852"/>
<proteinExistence type="predicted"/>
<reference evidence="7 8" key="1">
    <citation type="journal article" date="2008" name="Nature">
        <title>The Phaeodactylum genome reveals the evolutionary history of diatom genomes.</title>
        <authorList>
            <person name="Bowler C."/>
            <person name="Allen A.E."/>
            <person name="Badger J.H."/>
            <person name="Grimwood J."/>
            <person name="Jabbari K."/>
            <person name="Kuo A."/>
            <person name="Maheswari U."/>
            <person name="Martens C."/>
            <person name="Maumus F."/>
            <person name="Otillar R.P."/>
            <person name="Rayko E."/>
            <person name="Salamov A."/>
            <person name="Vandepoele K."/>
            <person name="Beszteri B."/>
            <person name="Gruber A."/>
            <person name="Heijde M."/>
            <person name="Katinka M."/>
            <person name="Mock T."/>
            <person name="Valentin K."/>
            <person name="Verret F."/>
            <person name="Berges J.A."/>
            <person name="Brownlee C."/>
            <person name="Cadoret J.P."/>
            <person name="Chiovitti A."/>
            <person name="Choi C.J."/>
            <person name="Coesel S."/>
            <person name="De Martino A."/>
            <person name="Detter J.C."/>
            <person name="Durkin C."/>
            <person name="Falciatore A."/>
            <person name="Fournet J."/>
            <person name="Haruta M."/>
            <person name="Huysman M.J."/>
            <person name="Jenkins B.D."/>
            <person name="Jiroutova K."/>
            <person name="Jorgensen R.E."/>
            <person name="Joubert Y."/>
            <person name="Kaplan A."/>
            <person name="Kroger N."/>
            <person name="Kroth P.G."/>
            <person name="La Roche J."/>
            <person name="Lindquist E."/>
            <person name="Lommer M."/>
            <person name="Martin-Jezequel V."/>
            <person name="Lopez P.J."/>
            <person name="Lucas S."/>
            <person name="Mangogna M."/>
            <person name="McGinnis K."/>
            <person name="Medlin L.K."/>
            <person name="Montsant A."/>
            <person name="Oudot-Le Secq M.P."/>
            <person name="Napoli C."/>
            <person name="Obornik M."/>
            <person name="Parker M.S."/>
            <person name="Petit J.L."/>
            <person name="Porcel B.M."/>
            <person name="Poulsen N."/>
            <person name="Robison M."/>
            <person name="Rychlewski L."/>
            <person name="Rynearson T.A."/>
            <person name="Schmutz J."/>
            <person name="Shapiro H."/>
            <person name="Siaut M."/>
            <person name="Stanley M."/>
            <person name="Sussman M.R."/>
            <person name="Taylor A.R."/>
            <person name="Vardi A."/>
            <person name="von Dassow P."/>
            <person name="Vyverman W."/>
            <person name="Willis A."/>
            <person name="Wyrwicz L.S."/>
            <person name="Rokhsar D.S."/>
            <person name="Weissenbach J."/>
            <person name="Armbrust E.V."/>
            <person name="Green B.R."/>
            <person name="Van de Peer Y."/>
            <person name="Grigoriev I.V."/>
        </authorList>
    </citation>
    <scope>NUCLEOTIDE SEQUENCE [LARGE SCALE GENOMIC DNA]</scope>
    <source>
        <strain evidence="7 8">CCAP 1055/1</strain>
    </source>
</reference>
<keyword evidence="2 5" id="KW-0812">Transmembrane</keyword>
<evidence type="ECO:0000259" key="6">
    <source>
        <dbReference type="Pfam" id="PF04116"/>
    </source>
</evidence>
<feature type="non-terminal residue" evidence="7">
    <location>
        <position position="167"/>
    </location>
</feature>
<evidence type="ECO:0000256" key="5">
    <source>
        <dbReference type="SAM" id="Phobius"/>
    </source>
</evidence>
<dbReference type="EMBL" id="CM000607">
    <property type="protein sequence ID" value="EEC50068.1"/>
    <property type="molecule type" value="Genomic_DNA"/>
</dbReference>
<accession>B7FUY9</accession>
<keyword evidence="3 5" id="KW-1133">Transmembrane helix</keyword>
<reference evidence="8" key="2">
    <citation type="submission" date="2008-08" db="EMBL/GenBank/DDBJ databases">
        <authorList>
            <consortium name="Diatom Consortium"/>
            <person name="Grigoriev I."/>
            <person name="Grimwood J."/>
            <person name="Kuo A."/>
            <person name="Otillar R.P."/>
            <person name="Salamov A."/>
            <person name="Detter J.C."/>
            <person name="Lindquist E."/>
            <person name="Shapiro H."/>
            <person name="Lucas S."/>
            <person name="Glavina del Rio T."/>
            <person name="Pitluck S."/>
            <person name="Rokhsar D."/>
            <person name="Bowler C."/>
        </authorList>
    </citation>
    <scope>GENOME REANNOTATION</scope>
    <source>
        <strain evidence="8">CCAP 1055/1</strain>
    </source>
</reference>
<protein>
    <recommendedName>
        <fullName evidence="6">Fatty acid hydroxylase domain-containing protein</fullName>
    </recommendedName>
</protein>
<gene>
    <name evidence="7" type="ORF">PHATRDRAFT_10852</name>
</gene>
<dbReference type="eggNOG" id="KOG0873">
    <property type="taxonomic scope" value="Eukaryota"/>
</dbReference>
<evidence type="ECO:0000256" key="2">
    <source>
        <dbReference type="ARBA" id="ARBA00022692"/>
    </source>
</evidence>
<dbReference type="GO" id="GO:0005506">
    <property type="term" value="F:iron ion binding"/>
    <property type="evidence" value="ECO:0007669"/>
    <property type="project" value="InterPro"/>
</dbReference>
<name>B7FUY9_PHATC</name>
<dbReference type="RefSeq" id="XP_002178403.1">
    <property type="nucleotide sequence ID" value="XM_002178367.1"/>
</dbReference>
<dbReference type="STRING" id="556484.B7FUY9"/>
<dbReference type="PANTHER" id="PTHR11863">
    <property type="entry name" value="STEROL DESATURASE"/>
    <property type="match status" value="1"/>
</dbReference>
<feature type="transmembrane region" description="Helical" evidence="5">
    <location>
        <begin position="15"/>
        <end position="37"/>
    </location>
</feature>
<evidence type="ECO:0000313" key="7">
    <source>
        <dbReference type="EMBL" id="EEC50068.1"/>
    </source>
</evidence>
<dbReference type="InterPro" id="IPR050307">
    <property type="entry name" value="Sterol_Desaturase_Related"/>
</dbReference>
<keyword evidence="8" id="KW-1185">Reference proteome</keyword>